<name>A0A7S3JRY2_9STRA</name>
<dbReference type="InterPro" id="IPR028098">
    <property type="entry name" value="Glyco_trans_4-like_N"/>
</dbReference>
<evidence type="ECO:0008006" key="6">
    <source>
        <dbReference type="Google" id="ProtNLM"/>
    </source>
</evidence>
<feature type="domain" description="Glycosyl transferase family 1" evidence="3">
    <location>
        <begin position="325"/>
        <end position="459"/>
    </location>
</feature>
<dbReference type="Pfam" id="PF13439">
    <property type="entry name" value="Glyco_transf_4"/>
    <property type="match status" value="1"/>
</dbReference>
<dbReference type="Pfam" id="PF00534">
    <property type="entry name" value="Glycos_transf_1"/>
    <property type="match status" value="1"/>
</dbReference>
<dbReference type="PANTHER" id="PTHR45947:SF3">
    <property type="entry name" value="SULFOQUINOVOSYL TRANSFERASE SQD2"/>
    <property type="match status" value="1"/>
</dbReference>
<reference evidence="5" key="1">
    <citation type="submission" date="2021-01" db="EMBL/GenBank/DDBJ databases">
        <authorList>
            <person name="Corre E."/>
            <person name="Pelletier E."/>
            <person name="Niang G."/>
            <person name="Scheremetjew M."/>
            <person name="Finn R."/>
            <person name="Kale V."/>
            <person name="Holt S."/>
            <person name="Cochrane G."/>
            <person name="Meng A."/>
            <person name="Brown T."/>
            <person name="Cohen L."/>
        </authorList>
    </citation>
    <scope>NUCLEOTIDE SEQUENCE</scope>
    <source>
        <strain evidence="5">CCMP1510</strain>
    </source>
</reference>
<gene>
    <name evidence="5" type="ORF">ALAG00032_LOCUS3744</name>
</gene>
<keyword evidence="2" id="KW-1133">Transmembrane helix</keyword>
<dbReference type="GO" id="GO:0016757">
    <property type="term" value="F:glycosyltransferase activity"/>
    <property type="evidence" value="ECO:0007669"/>
    <property type="project" value="UniProtKB-KW"/>
</dbReference>
<dbReference type="Gene3D" id="3.40.50.2000">
    <property type="entry name" value="Glycogen Phosphorylase B"/>
    <property type="match status" value="2"/>
</dbReference>
<evidence type="ECO:0000256" key="1">
    <source>
        <dbReference type="ARBA" id="ARBA00022676"/>
    </source>
</evidence>
<dbReference type="InterPro" id="IPR050194">
    <property type="entry name" value="Glycosyltransferase_grp1"/>
</dbReference>
<dbReference type="EMBL" id="HBIJ01005308">
    <property type="protein sequence ID" value="CAE0363003.1"/>
    <property type="molecule type" value="Transcribed_RNA"/>
</dbReference>
<dbReference type="InterPro" id="IPR001296">
    <property type="entry name" value="Glyco_trans_1"/>
</dbReference>
<accession>A0A7S3JRY2</accession>
<keyword evidence="2" id="KW-0812">Transmembrane</keyword>
<protein>
    <recommendedName>
        <fullName evidence="6">Glycosyl transferase family 1 domain-containing protein</fullName>
    </recommendedName>
</protein>
<dbReference type="PANTHER" id="PTHR45947">
    <property type="entry name" value="SULFOQUINOVOSYL TRANSFERASE SQD2"/>
    <property type="match status" value="1"/>
</dbReference>
<feature type="domain" description="Glycosyltransferase subfamily 4-like N-terminal" evidence="4">
    <location>
        <begin position="120"/>
        <end position="248"/>
    </location>
</feature>
<dbReference type="SUPFAM" id="SSF53756">
    <property type="entry name" value="UDP-Glycosyltransferase/glycogen phosphorylase"/>
    <property type="match status" value="1"/>
</dbReference>
<evidence type="ECO:0000256" key="2">
    <source>
        <dbReference type="SAM" id="Phobius"/>
    </source>
</evidence>
<sequence>MVKEVQKRKINKEEEIHISSSDSSSGDEKELMLKNPLKWWSLQGKRNPTETKRITLPSTIKLIYVTLAFVPRLALYGLVFALGQCCRAVAKLFCSSVGAPHLANKRILYISDYMPPQVHGIALRVSQYTKYLRSNGHEVHVYTCCVESRARTSFDHPTLPFVANPFNSGNQISYTAGIKLAWALGAESWDIVHVFYPNALGLFVLPACRWRGIASYCSHHVAMDDYANRYLQIPGSPLLQRIMFLLYNFLYDACYRWPASYWGDVNASMTQTFVKRHLPLAAKYSHVATIGSGVDTQRFQRRIPTNPDLLWLWCDSQCASEREALCKRIGAPTNAIIWLMVQRLAPEKDIHIALDALASLAQQRKKMNKELDVWLVIAGDGPAREGLEKRAEQLFTNDKNAPGRVTFLGAVPNARLPSLYRAANVFLTCSRSETFGLTVTEALACGACVALPRCPVFDELYGHVLPESWRYDADDKCGGHLALIDAAQAAASIEASAWLEANPIDASWSAAAQDLDRQYDQAVKRGKTKYTSLRSYVQKRLIHLGRASLLLVAFYFVLSYYWRNIYCAAQCRIFLPSLPKPVRALCILTFIIALEWCHC</sequence>
<evidence type="ECO:0000313" key="5">
    <source>
        <dbReference type="EMBL" id="CAE0363003.1"/>
    </source>
</evidence>
<dbReference type="AlphaFoldDB" id="A0A7S3JRY2"/>
<feature type="transmembrane region" description="Helical" evidence="2">
    <location>
        <begin position="541"/>
        <end position="562"/>
    </location>
</feature>
<keyword evidence="1" id="KW-0328">Glycosyltransferase</keyword>
<keyword evidence="1" id="KW-0808">Transferase</keyword>
<proteinExistence type="predicted"/>
<organism evidence="5">
    <name type="scientific">Aureoumbra lagunensis</name>
    <dbReference type="NCBI Taxonomy" id="44058"/>
    <lineage>
        <taxon>Eukaryota</taxon>
        <taxon>Sar</taxon>
        <taxon>Stramenopiles</taxon>
        <taxon>Ochrophyta</taxon>
        <taxon>Pelagophyceae</taxon>
        <taxon>Pelagomonadales</taxon>
        <taxon>Aureoumbra</taxon>
    </lineage>
</organism>
<evidence type="ECO:0000259" key="4">
    <source>
        <dbReference type="Pfam" id="PF13439"/>
    </source>
</evidence>
<keyword evidence="2" id="KW-0472">Membrane</keyword>
<feature type="transmembrane region" description="Helical" evidence="2">
    <location>
        <begin position="62"/>
        <end position="83"/>
    </location>
</feature>
<evidence type="ECO:0000259" key="3">
    <source>
        <dbReference type="Pfam" id="PF00534"/>
    </source>
</evidence>